<dbReference type="EMBL" id="JBEPAZ010000093">
    <property type="protein sequence ID" value="MER6434254.1"/>
    <property type="molecule type" value="Genomic_DNA"/>
</dbReference>
<evidence type="ECO:0000313" key="1">
    <source>
        <dbReference type="EMBL" id="MER6434254.1"/>
    </source>
</evidence>
<name>A0ABV1UKJ4_9ACTN</name>
<evidence type="ECO:0000313" key="2">
    <source>
        <dbReference type="Proteomes" id="UP001470023"/>
    </source>
</evidence>
<comment type="caution">
    <text evidence="1">The sequence shown here is derived from an EMBL/GenBank/DDBJ whole genome shotgun (WGS) entry which is preliminary data.</text>
</comment>
<proteinExistence type="predicted"/>
<evidence type="ECO:0008006" key="3">
    <source>
        <dbReference type="Google" id="ProtNLM"/>
    </source>
</evidence>
<keyword evidence="2" id="KW-1185">Reference proteome</keyword>
<sequence length="94" mass="9822">MADEEERTPSVAAGDAMVGEVVERLLDKADASGAALLGEGGLPTEITKAVLERALEAEMSEHLGYERGDLAARLKGSPATGLRPWRCLATATVT</sequence>
<dbReference type="Proteomes" id="UP001470023">
    <property type="component" value="Unassembled WGS sequence"/>
</dbReference>
<organism evidence="1 2">
    <name type="scientific">Streptomyces sp. 900105245</name>
    <dbReference type="NCBI Taxonomy" id="3154379"/>
    <lineage>
        <taxon>Bacteria</taxon>
        <taxon>Bacillati</taxon>
        <taxon>Actinomycetota</taxon>
        <taxon>Actinomycetes</taxon>
        <taxon>Kitasatosporales</taxon>
        <taxon>Streptomycetaceae</taxon>
        <taxon>Streptomyces</taxon>
    </lineage>
</organism>
<protein>
    <recommendedName>
        <fullName evidence="3">Transposase</fullName>
    </recommendedName>
</protein>
<dbReference type="RefSeq" id="WP_352066115.1">
    <property type="nucleotide sequence ID" value="NZ_JBEPAZ010000093.1"/>
</dbReference>
<reference evidence="1 2" key="1">
    <citation type="submission" date="2024-06" db="EMBL/GenBank/DDBJ databases">
        <title>The Natural Products Discovery Center: Release of the First 8490 Sequenced Strains for Exploring Actinobacteria Biosynthetic Diversity.</title>
        <authorList>
            <person name="Kalkreuter E."/>
            <person name="Kautsar S.A."/>
            <person name="Yang D."/>
            <person name="Bader C.D."/>
            <person name="Teijaro C.N."/>
            <person name="Fluegel L."/>
            <person name="Davis C.M."/>
            <person name="Simpson J.R."/>
            <person name="Lauterbach L."/>
            <person name="Steele A.D."/>
            <person name="Gui C."/>
            <person name="Meng S."/>
            <person name="Li G."/>
            <person name="Viehrig K."/>
            <person name="Ye F."/>
            <person name="Su P."/>
            <person name="Kiefer A.F."/>
            <person name="Nichols A."/>
            <person name="Cepeda A.J."/>
            <person name="Yan W."/>
            <person name="Fan B."/>
            <person name="Jiang Y."/>
            <person name="Adhikari A."/>
            <person name="Zheng C.-J."/>
            <person name="Schuster L."/>
            <person name="Cowan T.M."/>
            <person name="Smanski M.J."/>
            <person name="Chevrette M.G."/>
            <person name="De Carvalho L.P.S."/>
            <person name="Shen B."/>
        </authorList>
    </citation>
    <scope>NUCLEOTIDE SEQUENCE [LARGE SCALE GENOMIC DNA]</scope>
    <source>
        <strain evidence="1 2">NPDC001166</strain>
    </source>
</reference>
<gene>
    <name evidence="1" type="ORF">ABT272_42300</name>
</gene>
<accession>A0ABV1UKJ4</accession>